<dbReference type="InterPro" id="IPR032675">
    <property type="entry name" value="LRR_dom_sf"/>
</dbReference>
<evidence type="ECO:0000256" key="5">
    <source>
        <dbReference type="ARBA" id="ARBA00047899"/>
    </source>
</evidence>
<name>A0A438KNS9_VITVI</name>
<evidence type="ECO:0000313" key="8">
    <source>
        <dbReference type="EMBL" id="RVX22860.1"/>
    </source>
</evidence>
<keyword evidence="3" id="KW-0677">Repeat</keyword>
<dbReference type="Pfam" id="PF08263">
    <property type="entry name" value="LRRNT_2"/>
    <property type="match status" value="1"/>
</dbReference>
<dbReference type="Proteomes" id="UP000288805">
    <property type="component" value="Unassembled WGS sequence"/>
</dbReference>
<dbReference type="InterPro" id="IPR013210">
    <property type="entry name" value="LRR_N_plant-typ"/>
</dbReference>
<evidence type="ECO:0000259" key="7">
    <source>
        <dbReference type="Pfam" id="PF08263"/>
    </source>
</evidence>
<dbReference type="Gene3D" id="3.80.10.10">
    <property type="entry name" value="Ribonuclease Inhibitor"/>
    <property type="match status" value="2"/>
</dbReference>
<evidence type="ECO:0000256" key="4">
    <source>
        <dbReference type="ARBA" id="ARBA00023170"/>
    </source>
</evidence>
<dbReference type="AlphaFoldDB" id="A0A438KNS9"/>
<gene>
    <name evidence="8" type="primary">VvCHDp000060_2</name>
    <name evidence="8" type="ORF">CK203_008415</name>
</gene>
<dbReference type="Pfam" id="PF13855">
    <property type="entry name" value="LRR_8"/>
    <property type="match status" value="1"/>
</dbReference>
<evidence type="ECO:0000256" key="2">
    <source>
        <dbReference type="ARBA" id="ARBA00022729"/>
    </source>
</evidence>
<keyword evidence="2" id="KW-0732">Signal</keyword>
<dbReference type="FunFam" id="3.80.10.10:FF:000387">
    <property type="entry name" value="Probable LRR receptor-like serine/threonine-protein kinase At1g06840"/>
    <property type="match status" value="1"/>
</dbReference>
<keyword evidence="1" id="KW-0433">Leucine-rich repeat</keyword>
<sequence>MFDNSGYFCIQSRVWMIEAVLLVWLCWSSSFIGAKATVTDPVEGIGPSRAHIVQGLTFSLGLLSPDSQGLHMARATAKFKLAFALGGILLCKTLLLVDTPALVSSANQGGQLVERPCRLEASKDHCSVAPLTQKASSSMIVLSTSLLPTMTALLAIKESLEDPMNNLTNWNRGDPCTSEWTGVLCFNTTMNDSYLHVKELQLLNMHLSGTLSPELGRLSYMQILDFMWNNITGSIPKEIGNITTLELLLLNGNKLTGSLPEELGNLPNLDRIQIDQNQISGSIPRSFANLNKTKHFHMNNNSISGQIPSELSRLPELVHFLLDNNNLSGYLPPEFSEMPKLLIVYVLFLPWIFTEQKAWNPNKLSQLDNNHFNGSIPASYSNMSKLLKLSLRNCSLQGEIPNLSKIPYLGYLDLSSNQLNGTIPPGRFSENITTM</sequence>
<keyword evidence="4 8" id="KW-0675">Receptor</keyword>
<feature type="domain" description="Leucine-rich repeat-containing N-terminal plant-type" evidence="7">
    <location>
        <begin position="151"/>
        <end position="185"/>
    </location>
</feature>
<dbReference type="InterPro" id="IPR001611">
    <property type="entry name" value="Leu-rich_rpt"/>
</dbReference>
<protein>
    <submittedName>
        <fullName evidence="8">Putative LRR receptor-like serine/threonine-protein kinase</fullName>
    </submittedName>
</protein>
<keyword evidence="8" id="KW-0418">Kinase</keyword>
<comment type="catalytic activity">
    <reaction evidence="6">
        <text>L-seryl-[protein] + ATP = O-phospho-L-seryl-[protein] + ADP + H(+)</text>
        <dbReference type="Rhea" id="RHEA:17989"/>
        <dbReference type="Rhea" id="RHEA-COMP:9863"/>
        <dbReference type="Rhea" id="RHEA-COMP:11604"/>
        <dbReference type="ChEBI" id="CHEBI:15378"/>
        <dbReference type="ChEBI" id="CHEBI:29999"/>
        <dbReference type="ChEBI" id="CHEBI:30616"/>
        <dbReference type="ChEBI" id="CHEBI:83421"/>
        <dbReference type="ChEBI" id="CHEBI:456216"/>
        <dbReference type="EC" id="2.7.11.1"/>
    </reaction>
</comment>
<dbReference type="SUPFAM" id="SSF52058">
    <property type="entry name" value="L domain-like"/>
    <property type="match status" value="1"/>
</dbReference>
<keyword evidence="8" id="KW-0808">Transferase</keyword>
<evidence type="ECO:0000256" key="6">
    <source>
        <dbReference type="ARBA" id="ARBA00048679"/>
    </source>
</evidence>
<dbReference type="GO" id="GO:0004674">
    <property type="term" value="F:protein serine/threonine kinase activity"/>
    <property type="evidence" value="ECO:0007669"/>
    <property type="project" value="UniProtKB-EC"/>
</dbReference>
<proteinExistence type="predicted"/>
<evidence type="ECO:0000313" key="9">
    <source>
        <dbReference type="Proteomes" id="UP000288805"/>
    </source>
</evidence>
<dbReference type="Pfam" id="PF00560">
    <property type="entry name" value="LRR_1"/>
    <property type="match status" value="2"/>
</dbReference>
<evidence type="ECO:0000256" key="3">
    <source>
        <dbReference type="ARBA" id="ARBA00022737"/>
    </source>
</evidence>
<comment type="catalytic activity">
    <reaction evidence="5">
        <text>L-threonyl-[protein] + ATP = O-phospho-L-threonyl-[protein] + ADP + H(+)</text>
        <dbReference type="Rhea" id="RHEA:46608"/>
        <dbReference type="Rhea" id="RHEA-COMP:11060"/>
        <dbReference type="Rhea" id="RHEA-COMP:11605"/>
        <dbReference type="ChEBI" id="CHEBI:15378"/>
        <dbReference type="ChEBI" id="CHEBI:30013"/>
        <dbReference type="ChEBI" id="CHEBI:30616"/>
        <dbReference type="ChEBI" id="CHEBI:61977"/>
        <dbReference type="ChEBI" id="CHEBI:456216"/>
        <dbReference type="EC" id="2.7.11.1"/>
    </reaction>
</comment>
<accession>A0A438KNS9</accession>
<organism evidence="8 9">
    <name type="scientific">Vitis vinifera</name>
    <name type="common">Grape</name>
    <dbReference type="NCBI Taxonomy" id="29760"/>
    <lineage>
        <taxon>Eukaryota</taxon>
        <taxon>Viridiplantae</taxon>
        <taxon>Streptophyta</taxon>
        <taxon>Embryophyta</taxon>
        <taxon>Tracheophyta</taxon>
        <taxon>Spermatophyta</taxon>
        <taxon>Magnoliopsida</taxon>
        <taxon>eudicotyledons</taxon>
        <taxon>Gunneridae</taxon>
        <taxon>Pentapetalae</taxon>
        <taxon>rosids</taxon>
        <taxon>Vitales</taxon>
        <taxon>Vitaceae</taxon>
        <taxon>Viteae</taxon>
        <taxon>Vitis</taxon>
    </lineage>
</organism>
<evidence type="ECO:0000256" key="1">
    <source>
        <dbReference type="ARBA" id="ARBA00022614"/>
    </source>
</evidence>
<comment type="caution">
    <text evidence="8">The sequence shown here is derived from an EMBL/GenBank/DDBJ whole genome shotgun (WGS) entry which is preliminary data.</text>
</comment>
<reference evidence="8 9" key="1">
    <citation type="journal article" date="2018" name="PLoS Genet.">
        <title>Population sequencing reveals clonal diversity and ancestral inbreeding in the grapevine cultivar Chardonnay.</title>
        <authorList>
            <person name="Roach M.J."/>
            <person name="Johnson D.L."/>
            <person name="Bohlmann J."/>
            <person name="van Vuuren H.J."/>
            <person name="Jones S.J."/>
            <person name="Pretorius I.S."/>
            <person name="Schmidt S.A."/>
            <person name="Borneman A.R."/>
        </authorList>
    </citation>
    <scope>NUCLEOTIDE SEQUENCE [LARGE SCALE GENOMIC DNA]</scope>
    <source>
        <strain evidence="9">cv. Chardonnay</strain>
        <tissue evidence="8">Leaf</tissue>
    </source>
</reference>
<dbReference type="EMBL" id="QGNW01000002">
    <property type="protein sequence ID" value="RVX22860.1"/>
    <property type="molecule type" value="Genomic_DNA"/>
</dbReference>
<dbReference type="PANTHER" id="PTHR47988">
    <property type="entry name" value="SOMATIC EMBRYOGENESIS RECEPTOR KINASE 1"/>
    <property type="match status" value="1"/>
</dbReference>